<dbReference type="AlphaFoldDB" id="A0A4R3VZ18"/>
<accession>A0A4R3VZ18</accession>
<dbReference type="EMBL" id="SMBZ01000011">
    <property type="protein sequence ID" value="TCV17104.1"/>
    <property type="molecule type" value="Genomic_DNA"/>
</dbReference>
<dbReference type="Proteomes" id="UP000295197">
    <property type="component" value="Unassembled WGS sequence"/>
</dbReference>
<gene>
    <name evidence="1" type="ORF">EDC17_101121</name>
</gene>
<evidence type="ECO:0000313" key="2">
    <source>
        <dbReference type="Proteomes" id="UP000295197"/>
    </source>
</evidence>
<comment type="caution">
    <text evidence="1">The sequence shown here is derived from an EMBL/GenBank/DDBJ whole genome shotgun (WGS) entry which is preliminary data.</text>
</comment>
<dbReference type="OrthoDB" id="9967370at2"/>
<proteinExistence type="predicted"/>
<protein>
    <submittedName>
        <fullName evidence="1">Uncharacterized protein</fullName>
    </submittedName>
</protein>
<sequence>MTDNEKINDMFLRIQNFDFPSCDNPQFIQLVSEVKEGFDIILKGVRAGAYNIKANSRTEALEKVQAEPLQVKPGVFDIAPDKIELGF</sequence>
<reference evidence="1 2" key="1">
    <citation type="submission" date="2019-03" db="EMBL/GenBank/DDBJ databases">
        <title>Genomic Encyclopedia of Type Strains, Phase IV (KMG-IV): sequencing the most valuable type-strain genomes for metagenomic binning, comparative biology and taxonomic classification.</title>
        <authorList>
            <person name="Goeker M."/>
        </authorList>
    </citation>
    <scope>NUCLEOTIDE SEQUENCE [LARGE SCALE GENOMIC DNA]</scope>
    <source>
        <strain evidence="1 2">DSM 22362</strain>
    </source>
</reference>
<keyword evidence="2" id="KW-1185">Reference proteome</keyword>
<dbReference type="RefSeq" id="WP_132777194.1">
    <property type="nucleotide sequence ID" value="NZ_SMBZ01000011.1"/>
</dbReference>
<name>A0A4R3VZ18_9SPHI</name>
<evidence type="ECO:0000313" key="1">
    <source>
        <dbReference type="EMBL" id="TCV17104.1"/>
    </source>
</evidence>
<organism evidence="1 2">
    <name type="scientific">Sphingobacterium alimentarium</name>
    <dbReference type="NCBI Taxonomy" id="797292"/>
    <lineage>
        <taxon>Bacteria</taxon>
        <taxon>Pseudomonadati</taxon>
        <taxon>Bacteroidota</taxon>
        <taxon>Sphingobacteriia</taxon>
        <taxon>Sphingobacteriales</taxon>
        <taxon>Sphingobacteriaceae</taxon>
        <taxon>Sphingobacterium</taxon>
    </lineage>
</organism>